<feature type="coiled-coil region" evidence="1">
    <location>
        <begin position="39"/>
        <end position="73"/>
    </location>
</feature>
<keyword evidence="1" id="KW-0175">Coiled coil</keyword>
<accession>A0A2N5ZEM0</accession>
<evidence type="ECO:0008006" key="5">
    <source>
        <dbReference type="Google" id="ProtNLM"/>
    </source>
</evidence>
<name>A0A2N5ZEM0_MUIH1</name>
<evidence type="ECO:0000256" key="1">
    <source>
        <dbReference type="SAM" id="Coils"/>
    </source>
</evidence>
<dbReference type="GO" id="GO:0043107">
    <property type="term" value="P:type IV pilus-dependent motility"/>
    <property type="evidence" value="ECO:0007669"/>
    <property type="project" value="InterPro"/>
</dbReference>
<sequence>MSIRMKSILERFSAYILIGVFVLLNFYFISNISELRKNNNKIVQEISKITGQIENLKENKNSLEGDLTQRQIEKKELIEKAQLFKNYFVSRNDIPSIMSEIQKTSDENGVLIELFEYQPLPEQPLVDFTRLAFDIEFSGKYSSVKAFLFKIERLKWVLKQKDIEFLRLFDEENVKDNMRLKIKLFTYVRENVKKAEKN</sequence>
<keyword evidence="2" id="KW-0812">Transmembrane</keyword>
<dbReference type="GO" id="GO:0043683">
    <property type="term" value="P:type IV pilus assembly"/>
    <property type="evidence" value="ECO:0007669"/>
    <property type="project" value="InterPro"/>
</dbReference>
<dbReference type="EMBL" id="PKTG01000095">
    <property type="protein sequence ID" value="PLX17115.1"/>
    <property type="molecule type" value="Genomic_DNA"/>
</dbReference>
<evidence type="ECO:0000313" key="4">
    <source>
        <dbReference type="Proteomes" id="UP000234857"/>
    </source>
</evidence>
<proteinExistence type="predicted"/>
<dbReference type="InterPro" id="IPR007445">
    <property type="entry name" value="PilO"/>
</dbReference>
<gene>
    <name evidence="3" type="ORF">C0601_08300</name>
</gene>
<dbReference type="Proteomes" id="UP000234857">
    <property type="component" value="Unassembled WGS sequence"/>
</dbReference>
<evidence type="ECO:0000256" key="2">
    <source>
        <dbReference type="SAM" id="Phobius"/>
    </source>
</evidence>
<feature type="transmembrane region" description="Helical" evidence="2">
    <location>
        <begin position="12"/>
        <end position="30"/>
    </location>
</feature>
<reference evidence="3 4" key="1">
    <citation type="submission" date="2017-11" db="EMBL/GenBank/DDBJ databases">
        <title>Genome-resolved metagenomics identifies genetic mobility, metabolic interactions, and unexpected diversity in perchlorate-reducing communities.</title>
        <authorList>
            <person name="Barnum T.P."/>
            <person name="Figueroa I.A."/>
            <person name="Carlstrom C.I."/>
            <person name="Lucas L.N."/>
            <person name="Engelbrektson A.L."/>
            <person name="Coates J.D."/>
        </authorList>
    </citation>
    <scope>NUCLEOTIDE SEQUENCE [LARGE SCALE GENOMIC DNA]</scope>
    <source>
        <strain evidence="3">BM706</strain>
    </source>
</reference>
<dbReference type="AlphaFoldDB" id="A0A2N5ZEM0"/>
<dbReference type="InterPro" id="IPR014717">
    <property type="entry name" value="Transl_elong_EF1B/ribsomal_bS6"/>
</dbReference>
<dbReference type="Gene3D" id="3.30.70.60">
    <property type="match status" value="1"/>
</dbReference>
<keyword evidence="2" id="KW-0472">Membrane</keyword>
<keyword evidence="2" id="KW-1133">Transmembrane helix</keyword>
<comment type="caution">
    <text evidence="3">The sequence shown here is derived from an EMBL/GenBank/DDBJ whole genome shotgun (WGS) entry which is preliminary data.</text>
</comment>
<dbReference type="Pfam" id="PF04350">
    <property type="entry name" value="PilO"/>
    <property type="match status" value="1"/>
</dbReference>
<evidence type="ECO:0000313" key="3">
    <source>
        <dbReference type="EMBL" id="PLX17115.1"/>
    </source>
</evidence>
<protein>
    <recommendedName>
        <fullName evidence="5">Type 4a pilus biogenesis protein PilO</fullName>
    </recommendedName>
</protein>
<organism evidence="3 4">
    <name type="scientific">Muiribacterium halophilum</name>
    <dbReference type="NCBI Taxonomy" id="2053465"/>
    <lineage>
        <taxon>Bacteria</taxon>
        <taxon>Candidatus Muiribacteriota</taxon>
        <taxon>Candidatus Muiribacteriia</taxon>
        <taxon>Candidatus Muiribacteriales</taxon>
        <taxon>Candidatus Muiribacteriaceae</taxon>
        <taxon>Candidatus Muiribacterium</taxon>
    </lineage>
</organism>